<sequence length="51" mass="5687">MLFTPSFFLSMIFIHQNFNIFIRAGSSGMPGASRAQTEAKSPRLCRGLSTY</sequence>
<feature type="region of interest" description="Disordered" evidence="1">
    <location>
        <begin position="28"/>
        <end position="51"/>
    </location>
</feature>
<dbReference type="HOGENOM" id="CLU_3097384_0_0_9"/>
<accession>A7VSC5</accession>
<reference evidence="2 3" key="2">
    <citation type="submission" date="2007-08" db="EMBL/GenBank/DDBJ databases">
        <authorList>
            <person name="Fulton L."/>
            <person name="Clifton S."/>
            <person name="Fulton B."/>
            <person name="Xu J."/>
            <person name="Minx P."/>
            <person name="Pepin K.H."/>
            <person name="Johnson M."/>
            <person name="Thiruvilangam P."/>
            <person name="Bhonagiri V."/>
            <person name="Nash W.E."/>
            <person name="Wang C."/>
            <person name="Mardis E.R."/>
            <person name="Wilson R.K."/>
        </authorList>
    </citation>
    <scope>NUCLEOTIDE SEQUENCE [LARGE SCALE GENOMIC DNA]</scope>
    <source>
        <strain evidence="2 3">DSM 753</strain>
    </source>
</reference>
<dbReference type="AlphaFoldDB" id="A7VSC5"/>
<dbReference type="Proteomes" id="UP000003490">
    <property type="component" value="Unassembled WGS sequence"/>
</dbReference>
<evidence type="ECO:0000256" key="1">
    <source>
        <dbReference type="SAM" id="MobiDB-lite"/>
    </source>
</evidence>
<protein>
    <submittedName>
        <fullName evidence="2">Uncharacterized protein</fullName>
    </submittedName>
</protein>
<organism evidence="2 3">
    <name type="scientific">[Clostridium] leptum DSM 753</name>
    <dbReference type="NCBI Taxonomy" id="428125"/>
    <lineage>
        <taxon>Bacteria</taxon>
        <taxon>Bacillati</taxon>
        <taxon>Bacillota</taxon>
        <taxon>Clostridia</taxon>
        <taxon>Eubacteriales</taxon>
        <taxon>Oscillospiraceae</taxon>
        <taxon>Oscillospiraceae incertae sedis</taxon>
    </lineage>
</organism>
<name>A7VSC5_9FIRM</name>
<dbReference type="EMBL" id="ABCB02000017">
    <property type="protein sequence ID" value="EDO61956.1"/>
    <property type="molecule type" value="Genomic_DNA"/>
</dbReference>
<evidence type="ECO:0000313" key="3">
    <source>
        <dbReference type="Proteomes" id="UP000003490"/>
    </source>
</evidence>
<reference evidence="2 3" key="1">
    <citation type="submission" date="2007-08" db="EMBL/GenBank/DDBJ databases">
        <title>Draft genome sequence of Clostridium leptum (DSM 753).</title>
        <authorList>
            <person name="Sudarsanam P."/>
            <person name="Ley R."/>
            <person name="Guruge J."/>
            <person name="Turnbaugh P.J."/>
            <person name="Mahowald M."/>
            <person name="Liep D."/>
            <person name="Gordon J."/>
        </authorList>
    </citation>
    <scope>NUCLEOTIDE SEQUENCE [LARGE SCALE GENOMIC DNA]</scope>
    <source>
        <strain evidence="2 3">DSM 753</strain>
    </source>
</reference>
<evidence type="ECO:0000313" key="2">
    <source>
        <dbReference type="EMBL" id="EDO61956.1"/>
    </source>
</evidence>
<proteinExistence type="predicted"/>
<gene>
    <name evidence="2" type="ORF">CLOLEP_01467</name>
</gene>
<comment type="caution">
    <text evidence="2">The sequence shown here is derived from an EMBL/GenBank/DDBJ whole genome shotgun (WGS) entry which is preliminary data.</text>
</comment>